<dbReference type="PIRSF" id="PIRSF032146">
    <property type="entry name" value="UCP032146"/>
    <property type="match status" value="1"/>
</dbReference>
<gene>
    <name evidence="2" type="ORF">NS226_19435</name>
    <name evidence="3" type="ORF">NS365_09580</name>
</gene>
<dbReference type="NCBIfam" id="NF002769">
    <property type="entry name" value="PRK02853.1"/>
    <property type="match status" value="1"/>
</dbReference>
<dbReference type="InterPro" id="IPR008321">
    <property type="entry name" value="UCP032146"/>
</dbReference>
<organism evidence="2 4">
    <name type="scientific">Aureimonas ureilytica</name>
    <dbReference type="NCBI Taxonomy" id="401562"/>
    <lineage>
        <taxon>Bacteria</taxon>
        <taxon>Pseudomonadati</taxon>
        <taxon>Pseudomonadota</taxon>
        <taxon>Alphaproteobacteria</taxon>
        <taxon>Hyphomicrobiales</taxon>
        <taxon>Aurantimonadaceae</taxon>
        <taxon>Aureimonas</taxon>
    </lineage>
</organism>
<dbReference type="EMBL" id="LDPZ01000057">
    <property type="protein sequence ID" value="KTQ85486.1"/>
    <property type="molecule type" value="Genomic_DNA"/>
</dbReference>
<name>A0A175R3U3_9HYPH</name>
<evidence type="ECO:0000313" key="2">
    <source>
        <dbReference type="EMBL" id="KTQ85486.1"/>
    </source>
</evidence>
<evidence type="ECO:0000313" key="5">
    <source>
        <dbReference type="Proteomes" id="UP000078529"/>
    </source>
</evidence>
<dbReference type="Pfam" id="PF06793">
    <property type="entry name" value="UPF0262"/>
    <property type="match status" value="1"/>
</dbReference>
<sequence length="155" mass="17653">MERGRLVSIDLDESIGRAAPDVEHDRAVAIVDLIEENLFDLEGHPGGRFRLKLALADRRLVFDVTDEGGQPLAVHILSLTPFRRVIRDYFLICDSYHEAIRTATPSQIEAIDMGRRGIHNDGSDLLRERLKGKIELDKDTARRLFTLICVLHRRT</sequence>
<dbReference type="HAMAP" id="MF_00678">
    <property type="entry name" value="UPF0262"/>
    <property type="match status" value="1"/>
</dbReference>
<protein>
    <recommendedName>
        <fullName evidence="1">UPF0262 protein NS226_19435</fullName>
    </recommendedName>
</protein>
<dbReference type="PATRIC" id="fig|401562.3.peg.4006"/>
<keyword evidence="5" id="KW-1185">Reference proteome</keyword>
<accession>A0A175R3U3</accession>
<reference evidence="4 5" key="1">
    <citation type="journal article" date="2016" name="Front. Microbiol.">
        <title>Genomic Resource of Rice Seed Associated Bacteria.</title>
        <authorList>
            <person name="Midha S."/>
            <person name="Bansal K."/>
            <person name="Sharma S."/>
            <person name="Kumar N."/>
            <person name="Patil P.P."/>
            <person name="Chaudhry V."/>
            <person name="Patil P.B."/>
        </authorList>
    </citation>
    <scope>NUCLEOTIDE SEQUENCE [LARGE SCALE GENOMIC DNA]</scope>
    <source>
        <strain evidence="2 4">NS226</strain>
        <strain evidence="3 5">NS365</strain>
    </source>
</reference>
<evidence type="ECO:0000313" key="4">
    <source>
        <dbReference type="Proteomes" id="UP000078272"/>
    </source>
</evidence>
<comment type="similarity">
    <text evidence="1">Belongs to the UPF0262 family.</text>
</comment>
<dbReference type="Proteomes" id="UP000078529">
    <property type="component" value="Unassembled WGS sequence"/>
</dbReference>
<evidence type="ECO:0000313" key="3">
    <source>
        <dbReference type="EMBL" id="KTR06020.1"/>
    </source>
</evidence>
<dbReference type="OrthoDB" id="9798434at2"/>
<dbReference type="Proteomes" id="UP000078272">
    <property type="component" value="Unassembled WGS sequence"/>
</dbReference>
<dbReference type="AlphaFoldDB" id="A0A175R3U3"/>
<evidence type="ECO:0000256" key="1">
    <source>
        <dbReference type="HAMAP-Rule" id="MF_00678"/>
    </source>
</evidence>
<comment type="caution">
    <text evidence="2">The sequence shown here is derived from an EMBL/GenBank/DDBJ whole genome shotgun (WGS) entry which is preliminary data.</text>
</comment>
<dbReference type="RefSeq" id="WP_058600050.1">
    <property type="nucleotide sequence ID" value="NZ_LDPZ01000057.1"/>
</dbReference>
<dbReference type="EMBL" id="LDQA01000021">
    <property type="protein sequence ID" value="KTR06020.1"/>
    <property type="molecule type" value="Genomic_DNA"/>
</dbReference>
<dbReference type="STRING" id="401562.NS365_09580"/>
<dbReference type="eggNOG" id="COG5328">
    <property type="taxonomic scope" value="Bacteria"/>
</dbReference>
<proteinExistence type="inferred from homology"/>